<evidence type="ECO:0000313" key="7">
    <source>
        <dbReference type="Proteomes" id="UP001055171"/>
    </source>
</evidence>
<gene>
    <name evidence="4" type="ORF">BN1232_02787</name>
    <name evidence="5" type="ORF">MJO58_12845</name>
</gene>
<dbReference type="Gene3D" id="3.40.50.2300">
    <property type="match status" value="1"/>
</dbReference>
<evidence type="ECO:0000313" key="4">
    <source>
        <dbReference type="EMBL" id="CQD13766.1"/>
    </source>
</evidence>
<dbReference type="PROSITE" id="PS50110">
    <property type="entry name" value="RESPONSE_REGULATORY"/>
    <property type="match status" value="1"/>
</dbReference>
<accession>A0A0E4GYF9</accession>
<feature type="domain" description="Response regulatory" evidence="3">
    <location>
        <begin position="14"/>
        <end position="133"/>
    </location>
</feature>
<name>A0A0E4GYF9_MYCLN</name>
<dbReference type="PANTHER" id="PTHR44591">
    <property type="entry name" value="STRESS RESPONSE REGULATOR PROTEIN 1"/>
    <property type="match status" value="1"/>
</dbReference>
<dbReference type="InterPro" id="IPR001789">
    <property type="entry name" value="Sig_transdc_resp-reg_receiver"/>
</dbReference>
<keyword evidence="1 2" id="KW-0597">Phosphoprotein</keyword>
<evidence type="ECO:0000313" key="6">
    <source>
        <dbReference type="Proteomes" id="UP000199251"/>
    </source>
</evidence>
<dbReference type="SMART" id="SM00448">
    <property type="entry name" value="REC"/>
    <property type="match status" value="1"/>
</dbReference>
<protein>
    <submittedName>
        <fullName evidence="4">Adenylylate/guanylate cyclase</fullName>
    </submittedName>
    <submittedName>
        <fullName evidence="5">Response regulator</fullName>
    </submittedName>
</protein>
<dbReference type="Proteomes" id="UP001055171">
    <property type="component" value="Chromosome"/>
</dbReference>
<keyword evidence="7" id="KW-1185">Reference proteome</keyword>
<evidence type="ECO:0000256" key="1">
    <source>
        <dbReference type="ARBA" id="ARBA00022553"/>
    </source>
</evidence>
<dbReference type="EMBL" id="CP092423">
    <property type="protein sequence ID" value="ULP44715.1"/>
    <property type="molecule type" value="Genomic_DNA"/>
</dbReference>
<dbReference type="Proteomes" id="UP000199251">
    <property type="component" value="Unassembled WGS sequence"/>
</dbReference>
<sequence length="133" mass="15104">MDGTDTAVAVKATHVLVVDDETDVVTLFRQRFRRELRSGQIIMQFADTGRAALEVLEMVDPDVILIFSDIEMPEMNGLELLEHVRDKWPHVRIYLATAYDSPSYTQRAADLGAHGYFTKPLDFSALRQIMFAT</sequence>
<dbReference type="GO" id="GO:0000160">
    <property type="term" value="P:phosphorelay signal transduction system"/>
    <property type="evidence" value="ECO:0007669"/>
    <property type="project" value="InterPro"/>
</dbReference>
<dbReference type="PANTHER" id="PTHR44591:SF3">
    <property type="entry name" value="RESPONSE REGULATORY DOMAIN-CONTAINING PROTEIN"/>
    <property type="match status" value="1"/>
</dbReference>
<dbReference type="AlphaFoldDB" id="A0A0E4GYF9"/>
<dbReference type="RefSeq" id="WP_090601867.1">
    <property type="nucleotide sequence ID" value="NZ_CP092423.2"/>
</dbReference>
<reference evidence="4 6" key="1">
    <citation type="submission" date="2015-03" db="EMBL/GenBank/DDBJ databases">
        <authorList>
            <person name="Urmite Genomes"/>
        </authorList>
    </citation>
    <scope>NUCLEOTIDE SEQUENCE [LARGE SCALE GENOMIC DNA]</scope>
    <source>
        <strain evidence="4 6">CSUR P1491</strain>
    </source>
</reference>
<evidence type="ECO:0000256" key="2">
    <source>
        <dbReference type="PROSITE-ProRule" id="PRU00169"/>
    </source>
</evidence>
<dbReference type="Pfam" id="PF00072">
    <property type="entry name" value="Response_reg"/>
    <property type="match status" value="1"/>
</dbReference>
<dbReference type="STRING" id="141349.BN1232_02787"/>
<evidence type="ECO:0000313" key="5">
    <source>
        <dbReference type="EMBL" id="ULP44715.1"/>
    </source>
</evidence>
<evidence type="ECO:0000259" key="3">
    <source>
        <dbReference type="PROSITE" id="PS50110"/>
    </source>
</evidence>
<dbReference type="SUPFAM" id="SSF52172">
    <property type="entry name" value="CheY-like"/>
    <property type="match status" value="1"/>
</dbReference>
<dbReference type="EMBL" id="CTEE01000001">
    <property type="protein sequence ID" value="CQD13766.1"/>
    <property type="molecule type" value="Genomic_DNA"/>
</dbReference>
<proteinExistence type="predicted"/>
<reference evidence="5" key="2">
    <citation type="submission" date="2022-08" db="EMBL/GenBank/DDBJ databases">
        <title>Complete genome sequence of 14 non-tuberculosis mycobacteria type-strains.</title>
        <authorList>
            <person name="Igarashi Y."/>
            <person name="Osugi A."/>
            <person name="Mitarai S."/>
        </authorList>
    </citation>
    <scope>NUCLEOTIDE SEQUENCE</scope>
    <source>
        <strain evidence="5">ATCC 51985</strain>
    </source>
</reference>
<organism evidence="4 6">
    <name type="scientific">Mycobacterium lentiflavum</name>
    <dbReference type="NCBI Taxonomy" id="141349"/>
    <lineage>
        <taxon>Bacteria</taxon>
        <taxon>Bacillati</taxon>
        <taxon>Actinomycetota</taxon>
        <taxon>Actinomycetes</taxon>
        <taxon>Mycobacteriales</taxon>
        <taxon>Mycobacteriaceae</taxon>
        <taxon>Mycobacterium</taxon>
        <taxon>Mycobacterium simiae complex</taxon>
    </lineage>
</organism>
<dbReference type="InterPro" id="IPR050595">
    <property type="entry name" value="Bact_response_regulator"/>
</dbReference>
<feature type="modified residue" description="4-aspartylphosphate" evidence="2">
    <location>
        <position position="69"/>
    </location>
</feature>
<dbReference type="InterPro" id="IPR011006">
    <property type="entry name" value="CheY-like_superfamily"/>
</dbReference>
<dbReference type="OrthoDB" id="3680166at2"/>